<evidence type="ECO:0000256" key="1">
    <source>
        <dbReference type="ARBA" id="ARBA00001954"/>
    </source>
</evidence>
<evidence type="ECO:0000313" key="3">
    <source>
        <dbReference type="Proteomes" id="UP000005824"/>
    </source>
</evidence>
<gene>
    <name evidence="2" type="ORF">CfE428DRAFT_0858</name>
</gene>
<accession>B4CW21</accession>
<reference evidence="2 3" key="1">
    <citation type="journal article" date="2011" name="J. Bacteriol.">
        <title>Genome sequence of Chthoniobacter flavus Ellin428, an aerobic heterotrophic soil bacterium.</title>
        <authorList>
            <person name="Kant R."/>
            <person name="van Passel M.W."/>
            <person name="Palva A."/>
            <person name="Lucas S."/>
            <person name="Lapidus A."/>
            <person name="Glavina Del Rio T."/>
            <person name="Dalin E."/>
            <person name="Tice H."/>
            <person name="Bruce D."/>
            <person name="Goodwin L."/>
            <person name="Pitluck S."/>
            <person name="Larimer F.W."/>
            <person name="Land M.L."/>
            <person name="Hauser L."/>
            <person name="Sangwan P."/>
            <person name="de Vos W.M."/>
            <person name="Janssen P.H."/>
            <person name="Smidt H."/>
        </authorList>
    </citation>
    <scope>NUCLEOTIDE SEQUENCE [LARGE SCALE GENOMIC DNA]</scope>
    <source>
        <strain evidence="2 3">Ellin428</strain>
    </source>
</reference>
<keyword evidence="3" id="KW-1185">Reference proteome</keyword>
<sequence>MRLTAEQIASFHEDGFLVLQDWFTPDEVDLLRTETYHEFGNDQPGRILEKNGAVRTVFAAHKSNDVFSRLTRLQKMAEPAAQLLGDEVYVHQFKINAKLGLDGDQWEWHQDYLYWLKEDAMPTPNVLSAVVFLNTVDDFNGPLLLIPGSQKMGTIDLDVEKKYQQLDVAESWKPTLTADLKYKISKRTLIRALENSRIVAAKGTPGFVVFFHGNTLHASAGNLSPVDRLSVFISYNTVANALQPIANPRPTFISERDFTPIAALPDDALLAPRNGHSSPQREQLASLAG</sequence>
<dbReference type="RefSeq" id="WP_006978185.1">
    <property type="nucleotide sequence ID" value="NZ_ABVL01000002.1"/>
</dbReference>
<dbReference type="EMBL" id="ABVL01000002">
    <property type="protein sequence ID" value="EDY21613.1"/>
    <property type="molecule type" value="Genomic_DNA"/>
</dbReference>
<dbReference type="Gene3D" id="2.60.120.620">
    <property type="entry name" value="q2cbj1_9rhob like domain"/>
    <property type="match status" value="1"/>
</dbReference>
<dbReference type="PANTHER" id="PTHR20883">
    <property type="entry name" value="PHYTANOYL-COA DIOXYGENASE DOMAIN CONTAINING 1"/>
    <property type="match status" value="1"/>
</dbReference>
<organism evidence="2 3">
    <name type="scientific">Chthoniobacter flavus Ellin428</name>
    <dbReference type="NCBI Taxonomy" id="497964"/>
    <lineage>
        <taxon>Bacteria</taxon>
        <taxon>Pseudomonadati</taxon>
        <taxon>Verrucomicrobiota</taxon>
        <taxon>Spartobacteria</taxon>
        <taxon>Chthoniobacterales</taxon>
        <taxon>Chthoniobacteraceae</taxon>
        <taxon>Chthoniobacter</taxon>
    </lineage>
</organism>
<keyword evidence="2" id="KW-0223">Dioxygenase</keyword>
<dbReference type="GO" id="GO:0005506">
    <property type="term" value="F:iron ion binding"/>
    <property type="evidence" value="ECO:0007669"/>
    <property type="project" value="UniProtKB-ARBA"/>
</dbReference>
<dbReference type="AlphaFoldDB" id="B4CW21"/>
<dbReference type="GO" id="GO:0016706">
    <property type="term" value="F:2-oxoglutarate-dependent dioxygenase activity"/>
    <property type="evidence" value="ECO:0007669"/>
    <property type="project" value="UniProtKB-ARBA"/>
</dbReference>
<dbReference type="STRING" id="497964.CfE428DRAFT_0858"/>
<dbReference type="SUPFAM" id="SSF51197">
    <property type="entry name" value="Clavaminate synthase-like"/>
    <property type="match status" value="1"/>
</dbReference>
<protein>
    <submittedName>
        <fullName evidence="2">Phytanoyl-CoA dioxygenase</fullName>
    </submittedName>
</protein>
<dbReference type="InParanoid" id="B4CW21"/>
<evidence type="ECO:0000313" key="2">
    <source>
        <dbReference type="EMBL" id="EDY21613.1"/>
    </source>
</evidence>
<keyword evidence="2" id="KW-0560">Oxidoreductase</keyword>
<comment type="cofactor">
    <cofactor evidence="1">
        <name>Fe(2+)</name>
        <dbReference type="ChEBI" id="CHEBI:29033"/>
    </cofactor>
</comment>
<dbReference type="InterPro" id="IPR008775">
    <property type="entry name" value="Phytyl_CoA_dOase-like"/>
</dbReference>
<dbReference type="eggNOG" id="COG5285">
    <property type="taxonomic scope" value="Bacteria"/>
</dbReference>
<dbReference type="Proteomes" id="UP000005824">
    <property type="component" value="Unassembled WGS sequence"/>
</dbReference>
<dbReference type="Pfam" id="PF05721">
    <property type="entry name" value="PhyH"/>
    <property type="match status" value="1"/>
</dbReference>
<comment type="caution">
    <text evidence="2">The sequence shown here is derived from an EMBL/GenBank/DDBJ whole genome shotgun (WGS) entry which is preliminary data.</text>
</comment>
<name>B4CW21_9BACT</name>
<dbReference type="PANTHER" id="PTHR20883:SF48">
    <property type="entry name" value="ECTOINE DIOXYGENASE"/>
    <property type="match status" value="1"/>
</dbReference>
<proteinExistence type="predicted"/>